<proteinExistence type="predicted"/>
<reference evidence="2 3" key="1">
    <citation type="journal article" date="2014" name="Genome Announc.">
        <title>Draft Genome Sequence of Marine Flavobacterium Jejuia pallidilutea Strain 11shimoA1 and Pigmentation Mutants.</title>
        <authorList>
            <person name="Takatani N."/>
            <person name="Nakanishi M."/>
            <person name="Meirelles P."/>
            <person name="Mino S."/>
            <person name="Suda W."/>
            <person name="Oshima K."/>
            <person name="Hattori M."/>
            <person name="Ohkuma M."/>
            <person name="Hosokawa M."/>
            <person name="Miyashita K."/>
            <person name="Thompson F.L."/>
            <person name="Niwa A."/>
            <person name="Sawabe T."/>
            <person name="Sawabe T."/>
        </authorList>
    </citation>
    <scope>NUCLEOTIDE SEQUENCE [LARGE SCALE GENOMIC DNA]</scope>
    <source>
        <strain evidence="3">JCM19302</strain>
    </source>
</reference>
<evidence type="ECO:0000313" key="3">
    <source>
        <dbReference type="Proteomes" id="UP000029646"/>
    </source>
</evidence>
<gene>
    <name evidence="2" type="ORF">JCM19302_873</name>
</gene>
<protein>
    <recommendedName>
        <fullName evidence="1">Pyrroline-5-carboxylate reductase catalytic N-terminal domain-containing protein</fullName>
    </recommendedName>
</protein>
<feature type="domain" description="Pyrroline-5-carboxylate reductase catalytic N-terminal" evidence="1">
    <location>
        <begin position="3"/>
        <end position="38"/>
    </location>
</feature>
<comment type="caution">
    <text evidence="2">The sequence shown here is derived from an EMBL/GenBank/DDBJ whole genome shotgun (WGS) entry which is preliminary data.</text>
</comment>
<dbReference type="InterPro" id="IPR028939">
    <property type="entry name" value="P5C_Rdtase_cat_N"/>
</dbReference>
<name>A0A090W1F2_9FLAO</name>
<sequence>MNIALLGYGRMGQTIEKIAVNRGHNIVLRIDKDDEATTLQKLMLP</sequence>
<evidence type="ECO:0000313" key="2">
    <source>
        <dbReference type="EMBL" id="GAL69978.1"/>
    </source>
</evidence>
<dbReference type="SUPFAM" id="SSF51735">
    <property type="entry name" value="NAD(P)-binding Rossmann-fold domains"/>
    <property type="match status" value="1"/>
</dbReference>
<dbReference type="EMBL" id="BBNS01000003">
    <property type="protein sequence ID" value="GAL69978.1"/>
    <property type="molecule type" value="Genomic_DNA"/>
</dbReference>
<dbReference type="Gene3D" id="3.40.50.720">
    <property type="entry name" value="NAD(P)-binding Rossmann-like Domain"/>
    <property type="match status" value="1"/>
</dbReference>
<accession>A0A090W1F2</accession>
<dbReference type="Pfam" id="PF03807">
    <property type="entry name" value="F420_oxidored"/>
    <property type="match status" value="1"/>
</dbReference>
<evidence type="ECO:0000259" key="1">
    <source>
        <dbReference type="Pfam" id="PF03807"/>
    </source>
</evidence>
<organism evidence="2 3">
    <name type="scientific">Jejuia pallidilutea</name>
    <dbReference type="NCBI Taxonomy" id="504487"/>
    <lineage>
        <taxon>Bacteria</taxon>
        <taxon>Pseudomonadati</taxon>
        <taxon>Bacteroidota</taxon>
        <taxon>Flavobacteriia</taxon>
        <taxon>Flavobacteriales</taxon>
        <taxon>Flavobacteriaceae</taxon>
        <taxon>Jejuia</taxon>
    </lineage>
</organism>
<dbReference type="Proteomes" id="UP000029646">
    <property type="component" value="Unassembled WGS sequence"/>
</dbReference>
<dbReference type="InterPro" id="IPR036291">
    <property type="entry name" value="NAD(P)-bd_dom_sf"/>
</dbReference>
<dbReference type="AlphaFoldDB" id="A0A090W1F2"/>